<sequence>MADATGSSDSSSGERDMLGRPNSEAEEGEFPASSLHKEETPTMCQSAKQRAQPHNTLPLKQTPLYYIRGENGTATQPTRIPLQLDTERAQWDLTSGDHYTKALLQPTPEGYRLM</sequence>
<dbReference type="Proteomes" id="UP001295444">
    <property type="component" value="Chromosome 02"/>
</dbReference>
<evidence type="ECO:0000313" key="3">
    <source>
        <dbReference type="Proteomes" id="UP001295444"/>
    </source>
</evidence>
<dbReference type="AlphaFoldDB" id="A0AAD1VTI4"/>
<name>A0AAD1VTI4_PELCU</name>
<accession>A0AAD1VTI4</accession>
<protein>
    <submittedName>
        <fullName evidence="2">Uncharacterized protein</fullName>
    </submittedName>
</protein>
<proteinExistence type="predicted"/>
<organism evidence="2 3">
    <name type="scientific">Pelobates cultripes</name>
    <name type="common">Western spadefoot toad</name>
    <dbReference type="NCBI Taxonomy" id="61616"/>
    <lineage>
        <taxon>Eukaryota</taxon>
        <taxon>Metazoa</taxon>
        <taxon>Chordata</taxon>
        <taxon>Craniata</taxon>
        <taxon>Vertebrata</taxon>
        <taxon>Euteleostomi</taxon>
        <taxon>Amphibia</taxon>
        <taxon>Batrachia</taxon>
        <taxon>Anura</taxon>
        <taxon>Pelobatoidea</taxon>
        <taxon>Pelobatidae</taxon>
        <taxon>Pelobates</taxon>
    </lineage>
</organism>
<gene>
    <name evidence="2" type="ORF">PECUL_23A017280</name>
</gene>
<feature type="region of interest" description="Disordered" evidence="1">
    <location>
        <begin position="1"/>
        <end position="60"/>
    </location>
</feature>
<feature type="compositionally biased region" description="Polar residues" evidence="1">
    <location>
        <begin position="42"/>
        <end position="59"/>
    </location>
</feature>
<reference evidence="2" key="1">
    <citation type="submission" date="2022-03" db="EMBL/GenBank/DDBJ databases">
        <authorList>
            <person name="Alioto T."/>
            <person name="Alioto T."/>
            <person name="Gomez Garrido J."/>
        </authorList>
    </citation>
    <scope>NUCLEOTIDE SEQUENCE</scope>
</reference>
<keyword evidence="3" id="KW-1185">Reference proteome</keyword>
<dbReference type="EMBL" id="OW240913">
    <property type="protein sequence ID" value="CAH2247463.1"/>
    <property type="molecule type" value="Genomic_DNA"/>
</dbReference>
<evidence type="ECO:0000313" key="2">
    <source>
        <dbReference type="EMBL" id="CAH2247463.1"/>
    </source>
</evidence>
<evidence type="ECO:0000256" key="1">
    <source>
        <dbReference type="SAM" id="MobiDB-lite"/>
    </source>
</evidence>